<dbReference type="Proteomes" id="UP001477672">
    <property type="component" value="Unassembled WGS sequence"/>
</dbReference>
<feature type="compositionally biased region" description="Basic and acidic residues" evidence="5">
    <location>
        <begin position="267"/>
        <end position="283"/>
    </location>
</feature>
<keyword evidence="4" id="KW-0566">Pantothenate biosynthesis</keyword>
<evidence type="ECO:0000313" key="8">
    <source>
        <dbReference type="EMBL" id="MEQ2520321.1"/>
    </source>
</evidence>
<dbReference type="PANTHER" id="PTHR21708">
    <property type="entry name" value="PROBABLE 2-DEHYDROPANTOATE 2-REDUCTASE"/>
    <property type="match status" value="1"/>
</dbReference>
<name>A0ABV1GEZ3_9FIRM</name>
<evidence type="ECO:0000259" key="7">
    <source>
        <dbReference type="Pfam" id="PF08546"/>
    </source>
</evidence>
<feature type="domain" description="Ketopantoate reductase C-terminal" evidence="7">
    <location>
        <begin position="184"/>
        <end position="309"/>
    </location>
</feature>
<comment type="caution">
    <text evidence="8">The sequence shown here is derived from an EMBL/GenBank/DDBJ whole genome shotgun (WGS) entry which is preliminary data.</text>
</comment>
<evidence type="ECO:0000256" key="2">
    <source>
        <dbReference type="ARBA" id="ARBA00022857"/>
    </source>
</evidence>
<evidence type="ECO:0000313" key="9">
    <source>
        <dbReference type="Proteomes" id="UP001477672"/>
    </source>
</evidence>
<dbReference type="Pfam" id="PF08546">
    <property type="entry name" value="ApbA_C"/>
    <property type="match status" value="1"/>
</dbReference>
<reference evidence="8 9" key="1">
    <citation type="submission" date="2024-03" db="EMBL/GenBank/DDBJ databases">
        <title>Human intestinal bacterial collection.</title>
        <authorList>
            <person name="Pauvert C."/>
            <person name="Hitch T.C.A."/>
            <person name="Clavel T."/>
        </authorList>
    </citation>
    <scope>NUCLEOTIDE SEQUENCE [LARGE SCALE GENOMIC DNA]</scope>
    <source>
        <strain evidence="8 9">CLA-JM-H11</strain>
    </source>
</reference>
<comment type="function">
    <text evidence="4">Catalyzes the NADPH-dependent reduction of ketopantoate into pantoic acid.</text>
</comment>
<keyword evidence="2 4" id="KW-0521">NADP</keyword>
<evidence type="ECO:0000256" key="5">
    <source>
        <dbReference type="SAM" id="MobiDB-lite"/>
    </source>
</evidence>
<comment type="catalytic activity">
    <reaction evidence="4">
        <text>(R)-pantoate + NADP(+) = 2-dehydropantoate + NADPH + H(+)</text>
        <dbReference type="Rhea" id="RHEA:16233"/>
        <dbReference type="ChEBI" id="CHEBI:11561"/>
        <dbReference type="ChEBI" id="CHEBI:15378"/>
        <dbReference type="ChEBI" id="CHEBI:15980"/>
        <dbReference type="ChEBI" id="CHEBI:57783"/>
        <dbReference type="ChEBI" id="CHEBI:58349"/>
        <dbReference type="EC" id="1.1.1.169"/>
    </reaction>
</comment>
<dbReference type="InterPro" id="IPR051402">
    <property type="entry name" value="KPR-Related"/>
</dbReference>
<dbReference type="NCBIfam" id="TIGR00745">
    <property type="entry name" value="apbA_panE"/>
    <property type="match status" value="1"/>
</dbReference>
<dbReference type="InterPro" id="IPR013752">
    <property type="entry name" value="KPA_reductase"/>
</dbReference>
<organism evidence="8 9">
    <name type="scientific">Ruthenibacterium intestinale</name>
    <dbReference type="NCBI Taxonomy" id="3133163"/>
    <lineage>
        <taxon>Bacteria</taxon>
        <taxon>Bacillati</taxon>
        <taxon>Bacillota</taxon>
        <taxon>Clostridia</taxon>
        <taxon>Eubacteriales</taxon>
        <taxon>Oscillospiraceae</taxon>
        <taxon>Ruthenibacterium</taxon>
    </lineage>
</organism>
<dbReference type="EC" id="1.1.1.169" evidence="4"/>
<feature type="region of interest" description="Disordered" evidence="5">
    <location>
        <begin position="264"/>
        <end position="283"/>
    </location>
</feature>
<evidence type="ECO:0000256" key="4">
    <source>
        <dbReference type="RuleBase" id="RU362068"/>
    </source>
</evidence>
<dbReference type="SUPFAM" id="SSF48179">
    <property type="entry name" value="6-phosphogluconate dehydrogenase C-terminal domain-like"/>
    <property type="match status" value="1"/>
</dbReference>
<comment type="pathway">
    <text evidence="4">Cofactor biosynthesis; (R)-pantothenate biosynthesis; (R)-pantoate from 3-methyl-2-oxobutanoate: step 2/2.</text>
</comment>
<sequence length="313" mass="34496">MEDCKIAVLGIGGVGGYLAGMLASTYSDVSFVARGPRKAALEAHGLQLHSEYSGEITARPARVVETAAELAPLDYLFICVKNYSLEQACKTLGASVDDHTVIIPVMNGVDPAERVRTFVGRGTVVESLIYTVGFSNPDFSVTQQGDFTTVKLGIPHATPAQQAAVERTRDMMVHAGIDTQICADIQAEIWRKYMLNCAYNVLTAAYNRTIGQLRDDPVTRQEYRDLLLETLAVAQAKGVALTREIALAEYDRFLHKLEDDATSSLQRDLHPADDAPPRESERDTFSGYLVREAHRLGISVPLSERYDQMLRNM</sequence>
<dbReference type="RefSeq" id="WP_349215811.1">
    <property type="nucleotide sequence ID" value="NZ_JBBMFA010000085.1"/>
</dbReference>
<dbReference type="Gene3D" id="3.40.50.720">
    <property type="entry name" value="NAD(P)-binding Rossmann-like Domain"/>
    <property type="match status" value="1"/>
</dbReference>
<dbReference type="SUPFAM" id="SSF51735">
    <property type="entry name" value="NAD(P)-binding Rossmann-fold domains"/>
    <property type="match status" value="1"/>
</dbReference>
<evidence type="ECO:0000256" key="1">
    <source>
        <dbReference type="ARBA" id="ARBA00007870"/>
    </source>
</evidence>
<dbReference type="InterPro" id="IPR008927">
    <property type="entry name" value="6-PGluconate_DH-like_C_sf"/>
</dbReference>
<evidence type="ECO:0000256" key="3">
    <source>
        <dbReference type="ARBA" id="ARBA00023002"/>
    </source>
</evidence>
<keyword evidence="9" id="KW-1185">Reference proteome</keyword>
<dbReference type="GO" id="GO:0008677">
    <property type="term" value="F:2-dehydropantoate 2-reductase activity"/>
    <property type="evidence" value="ECO:0007669"/>
    <property type="project" value="UniProtKB-EC"/>
</dbReference>
<protein>
    <recommendedName>
        <fullName evidence="4">2-dehydropantoate 2-reductase</fullName>
        <ecNumber evidence="4">1.1.1.169</ecNumber>
    </recommendedName>
    <alternativeName>
        <fullName evidence="4">Ketopantoate reductase</fullName>
    </alternativeName>
</protein>
<proteinExistence type="inferred from homology"/>
<dbReference type="PANTHER" id="PTHR21708:SF26">
    <property type="entry name" value="2-DEHYDROPANTOATE 2-REDUCTASE"/>
    <property type="match status" value="1"/>
</dbReference>
<dbReference type="EMBL" id="JBBMFA010000085">
    <property type="protein sequence ID" value="MEQ2520321.1"/>
    <property type="molecule type" value="Genomic_DNA"/>
</dbReference>
<dbReference type="InterPro" id="IPR013328">
    <property type="entry name" value="6PGD_dom2"/>
</dbReference>
<comment type="similarity">
    <text evidence="1 4">Belongs to the ketopantoate reductase family.</text>
</comment>
<dbReference type="InterPro" id="IPR003710">
    <property type="entry name" value="ApbA"/>
</dbReference>
<dbReference type="InterPro" id="IPR036291">
    <property type="entry name" value="NAD(P)-bd_dom_sf"/>
</dbReference>
<accession>A0ABV1GEZ3</accession>
<feature type="domain" description="Ketopantoate reductase N-terminal" evidence="6">
    <location>
        <begin position="6"/>
        <end position="153"/>
    </location>
</feature>
<gene>
    <name evidence="8" type="ORF">WMO24_07750</name>
</gene>
<keyword evidence="3 4" id="KW-0560">Oxidoreductase</keyword>
<evidence type="ECO:0000259" key="6">
    <source>
        <dbReference type="Pfam" id="PF02558"/>
    </source>
</evidence>
<dbReference type="InterPro" id="IPR013332">
    <property type="entry name" value="KPR_N"/>
</dbReference>
<dbReference type="Pfam" id="PF02558">
    <property type="entry name" value="ApbA"/>
    <property type="match status" value="1"/>
</dbReference>
<dbReference type="Gene3D" id="1.10.1040.10">
    <property type="entry name" value="N-(1-d-carboxylethyl)-l-norvaline Dehydrogenase, domain 2"/>
    <property type="match status" value="1"/>
</dbReference>